<feature type="transmembrane region" description="Helical" evidence="5">
    <location>
        <begin position="286"/>
        <end position="303"/>
    </location>
</feature>
<evidence type="ECO:0000256" key="3">
    <source>
        <dbReference type="ARBA" id="ARBA00022989"/>
    </source>
</evidence>
<dbReference type="AlphaFoldDB" id="A0A917S336"/>
<feature type="transmembrane region" description="Helical" evidence="5">
    <location>
        <begin position="169"/>
        <end position="188"/>
    </location>
</feature>
<dbReference type="InterPro" id="IPR036259">
    <property type="entry name" value="MFS_trans_sf"/>
</dbReference>
<feature type="transmembrane region" description="Helical" evidence="5">
    <location>
        <begin position="339"/>
        <end position="362"/>
    </location>
</feature>
<keyword evidence="8" id="KW-1185">Reference proteome</keyword>
<evidence type="ECO:0000256" key="2">
    <source>
        <dbReference type="ARBA" id="ARBA00022692"/>
    </source>
</evidence>
<sequence length="438" mass="48040">MTAGELSTTEERNRRYTIYLIVVAVLGWSLASYDSNILTLTMPDIASEFRLTSGVLGVLGFIVYGAEFVLALFVGWGMDRRGRKWMWMFCLLVAALFTGLTFFVQTFWQLAVVRALASGFAQAELAVSITLVNEQVPSRRRGLLYSIVQGGWPIGVFLASGLYLLVGGLGWRTVYLFGVIPLIIVAIGRSRIKESERFQHLKAMRAAVASDDQQTVDRLQAERPMDVDDLHRGSVRQLFATPGPVRTTLVRLTIAWLCYSTAYVATNVYITYWLTTAKGWTSGQAATLLLVSGGIGFFFYLFGGVLGERFGRRNVLVVSGVLVGPLNLVLLLVDSHVWVAVLFFIVYQATNGTWSGAGYAYQAESFPTRVRAPAVGWMGAMFVGGLMVGSLLWTILNEVGTLTLAWLVIGVAIGVAQGIATFFLPNIRPGQELEQIAT</sequence>
<organism evidence="7 8">
    <name type="scientific">Microlunatus endophyticus</name>
    <dbReference type="NCBI Taxonomy" id="1716077"/>
    <lineage>
        <taxon>Bacteria</taxon>
        <taxon>Bacillati</taxon>
        <taxon>Actinomycetota</taxon>
        <taxon>Actinomycetes</taxon>
        <taxon>Propionibacteriales</taxon>
        <taxon>Propionibacteriaceae</taxon>
        <taxon>Microlunatus</taxon>
    </lineage>
</organism>
<evidence type="ECO:0000256" key="1">
    <source>
        <dbReference type="ARBA" id="ARBA00004651"/>
    </source>
</evidence>
<name>A0A917S336_9ACTN</name>
<evidence type="ECO:0000313" key="7">
    <source>
        <dbReference type="EMBL" id="GGL54401.1"/>
    </source>
</evidence>
<feature type="transmembrane region" description="Helical" evidence="5">
    <location>
        <begin position="85"/>
        <end position="105"/>
    </location>
</feature>
<keyword evidence="4 5" id="KW-0472">Membrane</keyword>
<dbReference type="EMBL" id="BMMZ01000002">
    <property type="protein sequence ID" value="GGL54401.1"/>
    <property type="molecule type" value="Genomic_DNA"/>
</dbReference>
<feature type="transmembrane region" description="Helical" evidence="5">
    <location>
        <begin position="402"/>
        <end position="424"/>
    </location>
</feature>
<comment type="caution">
    <text evidence="7">The sequence shown here is derived from an EMBL/GenBank/DDBJ whole genome shotgun (WGS) entry which is preliminary data.</text>
</comment>
<accession>A0A917S336</accession>
<dbReference type="Pfam" id="PF07690">
    <property type="entry name" value="MFS_1"/>
    <property type="match status" value="1"/>
</dbReference>
<feature type="transmembrane region" description="Helical" evidence="5">
    <location>
        <begin position="254"/>
        <end position="274"/>
    </location>
</feature>
<keyword evidence="7" id="KW-0813">Transport</keyword>
<reference evidence="7" key="2">
    <citation type="submission" date="2020-09" db="EMBL/GenBank/DDBJ databases">
        <authorList>
            <person name="Sun Q."/>
            <person name="Zhou Y."/>
        </authorList>
    </citation>
    <scope>NUCLEOTIDE SEQUENCE</scope>
    <source>
        <strain evidence="7">CGMCC 4.7306</strain>
    </source>
</reference>
<dbReference type="Gene3D" id="1.20.1250.20">
    <property type="entry name" value="MFS general substrate transporter like domains"/>
    <property type="match status" value="1"/>
</dbReference>
<keyword evidence="2 5" id="KW-0812">Transmembrane</keyword>
<evidence type="ECO:0000256" key="5">
    <source>
        <dbReference type="SAM" id="Phobius"/>
    </source>
</evidence>
<keyword evidence="3 5" id="KW-1133">Transmembrane helix</keyword>
<feature type="transmembrane region" description="Helical" evidence="5">
    <location>
        <begin position="315"/>
        <end position="333"/>
    </location>
</feature>
<dbReference type="Proteomes" id="UP000613840">
    <property type="component" value="Unassembled WGS sequence"/>
</dbReference>
<feature type="transmembrane region" description="Helical" evidence="5">
    <location>
        <begin position="374"/>
        <end position="396"/>
    </location>
</feature>
<feature type="transmembrane region" description="Helical" evidence="5">
    <location>
        <begin position="53"/>
        <end position="73"/>
    </location>
</feature>
<dbReference type="GO" id="GO:0005886">
    <property type="term" value="C:plasma membrane"/>
    <property type="evidence" value="ECO:0007669"/>
    <property type="project" value="UniProtKB-SubCell"/>
</dbReference>
<evidence type="ECO:0000259" key="6">
    <source>
        <dbReference type="PROSITE" id="PS50850"/>
    </source>
</evidence>
<feature type="transmembrane region" description="Helical" evidence="5">
    <location>
        <begin position="111"/>
        <end position="131"/>
    </location>
</feature>
<evidence type="ECO:0000256" key="4">
    <source>
        <dbReference type="ARBA" id="ARBA00023136"/>
    </source>
</evidence>
<evidence type="ECO:0000313" key="8">
    <source>
        <dbReference type="Proteomes" id="UP000613840"/>
    </source>
</evidence>
<dbReference type="RefSeq" id="WP_188894155.1">
    <property type="nucleotide sequence ID" value="NZ_BMMZ01000002.1"/>
</dbReference>
<dbReference type="InterPro" id="IPR020846">
    <property type="entry name" value="MFS_dom"/>
</dbReference>
<comment type="subcellular location">
    <subcellularLocation>
        <location evidence="1">Cell membrane</location>
        <topology evidence="1">Multi-pass membrane protein</topology>
    </subcellularLocation>
</comment>
<dbReference type="InterPro" id="IPR011701">
    <property type="entry name" value="MFS"/>
</dbReference>
<dbReference type="PANTHER" id="PTHR23508:SF10">
    <property type="entry name" value="CARBOXYLIC ACID TRANSPORTER PROTEIN HOMOLOG"/>
    <property type="match status" value="1"/>
</dbReference>
<dbReference type="PROSITE" id="PS50850">
    <property type="entry name" value="MFS"/>
    <property type="match status" value="1"/>
</dbReference>
<feature type="transmembrane region" description="Helical" evidence="5">
    <location>
        <begin position="16"/>
        <end position="33"/>
    </location>
</feature>
<dbReference type="PANTHER" id="PTHR23508">
    <property type="entry name" value="CARBOXYLIC ACID TRANSPORTER PROTEIN HOMOLOG"/>
    <property type="match status" value="1"/>
</dbReference>
<feature type="transmembrane region" description="Helical" evidence="5">
    <location>
        <begin position="143"/>
        <end position="163"/>
    </location>
</feature>
<reference evidence="7" key="1">
    <citation type="journal article" date="2014" name="Int. J. Syst. Evol. Microbiol.">
        <title>Complete genome sequence of Corynebacterium casei LMG S-19264T (=DSM 44701T), isolated from a smear-ripened cheese.</title>
        <authorList>
            <consortium name="US DOE Joint Genome Institute (JGI-PGF)"/>
            <person name="Walter F."/>
            <person name="Albersmeier A."/>
            <person name="Kalinowski J."/>
            <person name="Ruckert C."/>
        </authorList>
    </citation>
    <scope>NUCLEOTIDE SEQUENCE</scope>
    <source>
        <strain evidence="7">CGMCC 4.7306</strain>
    </source>
</reference>
<dbReference type="SUPFAM" id="SSF103473">
    <property type="entry name" value="MFS general substrate transporter"/>
    <property type="match status" value="1"/>
</dbReference>
<proteinExistence type="predicted"/>
<protein>
    <submittedName>
        <fullName evidence="7">Sugar transporter</fullName>
    </submittedName>
</protein>
<dbReference type="GO" id="GO:0046943">
    <property type="term" value="F:carboxylic acid transmembrane transporter activity"/>
    <property type="evidence" value="ECO:0007669"/>
    <property type="project" value="TreeGrafter"/>
</dbReference>
<feature type="domain" description="Major facilitator superfamily (MFS) profile" evidence="6">
    <location>
        <begin position="20"/>
        <end position="428"/>
    </location>
</feature>
<keyword evidence="7" id="KW-0762">Sugar transport</keyword>
<gene>
    <name evidence="7" type="ORF">GCM10011575_10970</name>
</gene>